<evidence type="ECO:0000313" key="1">
    <source>
        <dbReference type="EMBL" id="TYO68498.1"/>
    </source>
</evidence>
<dbReference type="AlphaFoldDB" id="A0A5S4YY18"/>
<reference evidence="1 2" key="1">
    <citation type="submission" date="2019-08" db="EMBL/GenBank/DDBJ databases">
        <title>Bradyrhizobium hipponensis sp. nov., a rhizobium isolated from a Lupinus angustifolius root nodule in Tunisia.</title>
        <authorList>
            <person name="Off K."/>
            <person name="Rejili M."/>
            <person name="Mars M."/>
            <person name="Brachmann A."/>
            <person name="Marin M."/>
        </authorList>
    </citation>
    <scope>NUCLEOTIDE SEQUENCE [LARGE SCALE GENOMIC DNA]</scope>
    <source>
        <strain evidence="2">aSej3</strain>
    </source>
</reference>
<dbReference type="RefSeq" id="WP_148736690.1">
    <property type="nucleotide sequence ID" value="NZ_VSTH01000003.1"/>
</dbReference>
<organism evidence="1 2">
    <name type="scientific">Bradyrhizobium hipponense</name>
    <dbReference type="NCBI Taxonomy" id="2605638"/>
    <lineage>
        <taxon>Bacteria</taxon>
        <taxon>Pseudomonadati</taxon>
        <taxon>Pseudomonadota</taxon>
        <taxon>Alphaproteobacteria</taxon>
        <taxon>Hyphomicrobiales</taxon>
        <taxon>Nitrobacteraceae</taxon>
        <taxon>Bradyrhizobium</taxon>
    </lineage>
</organism>
<gene>
    <name evidence="1" type="ORF">FXV83_00405</name>
</gene>
<accession>A0A5S4YY18</accession>
<sequence>MRTLKEQLDQFETDHGLLRLLTIPEEDRSLYTSAKWDGEYRWFRSPNVVCLEKARCLKSGTARLRHSISAR</sequence>
<comment type="caution">
    <text evidence="1">The sequence shown here is derived from an EMBL/GenBank/DDBJ whole genome shotgun (WGS) entry which is preliminary data.</text>
</comment>
<keyword evidence="2" id="KW-1185">Reference proteome</keyword>
<dbReference type="EMBL" id="VSTH01000003">
    <property type="protein sequence ID" value="TYO68498.1"/>
    <property type="molecule type" value="Genomic_DNA"/>
</dbReference>
<evidence type="ECO:0000313" key="2">
    <source>
        <dbReference type="Proteomes" id="UP000324797"/>
    </source>
</evidence>
<name>A0A5S4YY18_9BRAD</name>
<proteinExistence type="predicted"/>
<protein>
    <submittedName>
        <fullName evidence="1">Uncharacterized protein</fullName>
    </submittedName>
</protein>
<dbReference type="Proteomes" id="UP000324797">
    <property type="component" value="Unassembled WGS sequence"/>
</dbReference>